<reference evidence="1 2" key="1">
    <citation type="submission" date="2016-12" db="EMBL/GenBank/DDBJ databases">
        <title>Complete genome sequence of Clostridium kluyveri JZZ isolated from the pit mud of a Chinese flavor liquor-making factory.</title>
        <authorList>
            <person name="Wang Y."/>
        </authorList>
    </citation>
    <scope>NUCLEOTIDE SEQUENCE [LARGE SCALE GENOMIC DNA]</scope>
    <source>
        <strain evidence="1 2">JZZ</strain>
    </source>
</reference>
<dbReference type="Proteomes" id="UP000184604">
    <property type="component" value="Chromosome"/>
</dbReference>
<proteinExistence type="predicted"/>
<dbReference type="AlphaFoldDB" id="A0A1L5FAN5"/>
<evidence type="ECO:0000313" key="1">
    <source>
        <dbReference type="EMBL" id="APM40076.1"/>
    </source>
</evidence>
<organism evidence="1 2">
    <name type="scientific">Clostridium kluyveri</name>
    <dbReference type="NCBI Taxonomy" id="1534"/>
    <lineage>
        <taxon>Bacteria</taxon>
        <taxon>Bacillati</taxon>
        <taxon>Bacillota</taxon>
        <taxon>Clostridia</taxon>
        <taxon>Eubacteriales</taxon>
        <taxon>Clostridiaceae</taxon>
        <taxon>Clostridium</taxon>
    </lineage>
</organism>
<dbReference type="EMBL" id="CP018335">
    <property type="protein sequence ID" value="APM40076.1"/>
    <property type="molecule type" value="Genomic_DNA"/>
</dbReference>
<dbReference type="OrthoDB" id="2046097at2"/>
<sequence>MAGIKKFTNSTDKKLAITIYIRDGENPGNTAGTQQFSLDKFETKQITYGDARNIYLNGMSVISMYDGQVTGEQKFIIQRGSPLDDLFNMNNHIWINYTENLFHISSSND</sequence>
<name>A0A1L5FAN5_CLOKL</name>
<gene>
    <name evidence="1" type="ORF">BS101_15680</name>
</gene>
<evidence type="ECO:0000313" key="2">
    <source>
        <dbReference type="Proteomes" id="UP000184604"/>
    </source>
</evidence>
<protein>
    <submittedName>
        <fullName evidence="1">Uncharacterized protein</fullName>
    </submittedName>
</protein>
<dbReference type="RefSeq" id="WP_073539687.1">
    <property type="nucleotide sequence ID" value="NZ_CP018335.1"/>
</dbReference>
<accession>A0A1L5FAN5</accession>